<comment type="caution">
    <text evidence="3">The sequence shown here is derived from an EMBL/GenBank/DDBJ whole genome shotgun (WGS) entry which is preliminary data.</text>
</comment>
<dbReference type="InterPro" id="IPR001509">
    <property type="entry name" value="Epimerase_deHydtase"/>
</dbReference>
<comment type="similarity">
    <text evidence="1">Belongs to the NAD(P)-dependent epimerase/dehydratase family.</text>
</comment>
<evidence type="ECO:0000313" key="4">
    <source>
        <dbReference type="Proteomes" id="UP000789941"/>
    </source>
</evidence>
<dbReference type="GO" id="GO:0008743">
    <property type="term" value="F:L-threonine 3-dehydrogenase activity"/>
    <property type="evidence" value="ECO:0007669"/>
    <property type="project" value="TreeGrafter"/>
</dbReference>
<protein>
    <submittedName>
        <fullName evidence="3">L-arabinose 1-dehydrogenase (NAD(P)(+))</fullName>
        <ecNumber evidence="3">1.1.1.376</ecNumber>
    </submittedName>
</protein>
<dbReference type="InterPro" id="IPR036291">
    <property type="entry name" value="NAD(P)-bd_dom_sf"/>
</dbReference>
<name>A0A5E4LM04_9ARCH</name>
<dbReference type="FunFam" id="3.40.50.720:FF:000077">
    <property type="entry name" value="L-threonine 3-dehydrogenase, mitochondrial"/>
    <property type="match status" value="1"/>
</dbReference>
<sequence>MKPEKIFVTGAAGQIGSELVPALREKYGKDNVIALYHHNVPKDAGKHIIGDAGDKALMEKIIKENDITVVYHLVGILSAKGEQNPDLAYNVNMGTLKTILDIAKDRKNAGKPIKIFWPSSIAAFGPTTPRDKTPQKTILEPATMYGVTKVAGELLVNYYFKKFGLDIRGLRYPGIISWKTPPGGGTTDYAVEIFYGALKEKKYTSFLKAGTYLPMMYMDDAVRATIELMEADPSKISIRTSYNITAISFAPEEIAAEIKKHIPEFSISYKDDFRQQIADSWPKSIDDSSARKDWAWKHTYGLAEMTSDMLKNLGPMLK</sequence>
<evidence type="ECO:0000313" key="3">
    <source>
        <dbReference type="EMBL" id="VVC02561.1"/>
    </source>
</evidence>
<dbReference type="EC" id="1.1.1.376" evidence="3"/>
<dbReference type="Pfam" id="PF01370">
    <property type="entry name" value="Epimerase"/>
    <property type="match status" value="1"/>
</dbReference>
<dbReference type="EMBL" id="CABMJJ010000001">
    <property type="protein sequence ID" value="VVC02561.1"/>
    <property type="molecule type" value="Genomic_DNA"/>
</dbReference>
<dbReference type="AlphaFoldDB" id="A0A5E4LM04"/>
<gene>
    <name evidence="3" type="ORF">LFW2832_00075</name>
</gene>
<accession>A0A5E4LM04</accession>
<dbReference type="GO" id="GO:0044103">
    <property type="term" value="F:L-arabinose 1-dehydrogenase (NADP+) activity"/>
    <property type="evidence" value="ECO:0007669"/>
    <property type="project" value="UniProtKB-EC"/>
</dbReference>
<dbReference type="InterPro" id="IPR051225">
    <property type="entry name" value="NAD(P)_epim/dehydratase"/>
</dbReference>
<dbReference type="SUPFAM" id="SSF51735">
    <property type="entry name" value="NAD(P)-binding Rossmann-fold domains"/>
    <property type="match status" value="1"/>
</dbReference>
<dbReference type="PANTHER" id="PTHR42687:SF1">
    <property type="entry name" value="L-THREONINE 3-DEHYDROGENASE, MITOCHONDRIAL"/>
    <property type="match status" value="1"/>
</dbReference>
<evidence type="ECO:0000256" key="1">
    <source>
        <dbReference type="ARBA" id="ARBA00007637"/>
    </source>
</evidence>
<reference evidence="3 4" key="1">
    <citation type="submission" date="2019-08" db="EMBL/GenBank/DDBJ databases">
        <authorList>
            <person name="Vazquez-Campos X."/>
        </authorList>
    </citation>
    <scope>NUCLEOTIDE SEQUENCE [LARGE SCALE GENOMIC DNA]</scope>
    <source>
        <strain evidence="3">LFW-283_2</strain>
    </source>
</reference>
<dbReference type="GO" id="GO:0006567">
    <property type="term" value="P:L-threonine catabolic process"/>
    <property type="evidence" value="ECO:0007669"/>
    <property type="project" value="TreeGrafter"/>
</dbReference>
<feature type="domain" description="NAD-dependent epimerase/dehydratase" evidence="2">
    <location>
        <begin position="6"/>
        <end position="232"/>
    </location>
</feature>
<proteinExistence type="inferred from homology"/>
<keyword evidence="3" id="KW-0560">Oxidoreductase</keyword>
<dbReference type="PANTHER" id="PTHR42687">
    <property type="entry name" value="L-THREONINE 3-DEHYDROGENASE"/>
    <property type="match status" value="1"/>
</dbReference>
<organism evidence="3 4">
    <name type="scientific">Candidatus Bilamarchaeum dharawalense</name>
    <dbReference type="NCBI Taxonomy" id="2885759"/>
    <lineage>
        <taxon>Archaea</taxon>
        <taxon>Candidatus Micrarchaeota</taxon>
        <taxon>Candidatus Micrarchaeia</taxon>
        <taxon>Candidatus Anstonellales</taxon>
        <taxon>Candidatus Bilamarchaeaceae</taxon>
        <taxon>Candidatus Bilamarchaeum</taxon>
    </lineage>
</organism>
<evidence type="ECO:0000259" key="2">
    <source>
        <dbReference type="Pfam" id="PF01370"/>
    </source>
</evidence>
<dbReference type="Proteomes" id="UP000789941">
    <property type="component" value="Unassembled WGS sequence"/>
</dbReference>
<dbReference type="Gene3D" id="3.40.50.720">
    <property type="entry name" value="NAD(P)-binding Rossmann-like Domain"/>
    <property type="match status" value="1"/>
</dbReference>